<sequence>MPQRFTATENAFEKGIEKTSPKQGAKLAGEWVEELRKAEFSGAKGLASELERLEKLLNEDEPDGDKLRTLLDKIGQDTAKAADRAEDERIAEKVRKLAEAMGAKSPAKA</sequence>
<evidence type="ECO:0000313" key="1">
    <source>
        <dbReference type="EMBL" id="MCW3796924.1"/>
    </source>
</evidence>
<comment type="caution">
    <text evidence="1">The sequence shown here is derived from an EMBL/GenBank/DDBJ whole genome shotgun (WGS) entry which is preliminary data.</text>
</comment>
<organism evidence="1 2">
    <name type="scientific">Sphingomonas arvum</name>
    <dbReference type="NCBI Taxonomy" id="2992113"/>
    <lineage>
        <taxon>Bacteria</taxon>
        <taxon>Pseudomonadati</taxon>
        <taxon>Pseudomonadota</taxon>
        <taxon>Alphaproteobacteria</taxon>
        <taxon>Sphingomonadales</taxon>
        <taxon>Sphingomonadaceae</taxon>
        <taxon>Sphingomonas</taxon>
    </lineage>
</organism>
<proteinExistence type="predicted"/>
<dbReference type="EMBL" id="JAPDOB010000001">
    <property type="protein sequence ID" value="MCW3796924.1"/>
    <property type="molecule type" value="Genomic_DNA"/>
</dbReference>
<dbReference type="RefSeq" id="WP_264880933.1">
    <property type="nucleotide sequence ID" value="NZ_JAPDOB010000001.1"/>
</dbReference>
<evidence type="ECO:0000313" key="2">
    <source>
        <dbReference type="Proteomes" id="UP001526246"/>
    </source>
</evidence>
<keyword evidence="2" id="KW-1185">Reference proteome</keyword>
<accession>A0ABT3JDD1</accession>
<protein>
    <submittedName>
        <fullName evidence="1">Uncharacterized protein</fullName>
    </submittedName>
</protein>
<gene>
    <name evidence="1" type="ORF">OMW55_03780</name>
</gene>
<dbReference type="Proteomes" id="UP001526246">
    <property type="component" value="Unassembled WGS sequence"/>
</dbReference>
<reference evidence="1 2" key="1">
    <citation type="submission" date="2022-10" db="EMBL/GenBank/DDBJ databases">
        <title>Sphingomonas sp.</title>
        <authorList>
            <person name="Jin C."/>
        </authorList>
    </citation>
    <scope>NUCLEOTIDE SEQUENCE [LARGE SCALE GENOMIC DNA]</scope>
    <source>
        <strain evidence="1 2">BN140010</strain>
    </source>
</reference>
<name>A0ABT3JDD1_9SPHN</name>